<gene>
    <name evidence="1" type="ORF">P691DRAFT_777968</name>
</gene>
<evidence type="ECO:0000313" key="2">
    <source>
        <dbReference type="Proteomes" id="UP000807342"/>
    </source>
</evidence>
<accession>A0A9P5X5H0</accession>
<dbReference type="AlphaFoldDB" id="A0A9P5X5H0"/>
<reference evidence="1" key="1">
    <citation type="submission" date="2020-11" db="EMBL/GenBank/DDBJ databases">
        <authorList>
            <consortium name="DOE Joint Genome Institute"/>
            <person name="Ahrendt S."/>
            <person name="Riley R."/>
            <person name="Andreopoulos W."/>
            <person name="Labutti K."/>
            <person name="Pangilinan J."/>
            <person name="Ruiz-Duenas F.J."/>
            <person name="Barrasa J.M."/>
            <person name="Sanchez-Garcia M."/>
            <person name="Camarero S."/>
            <person name="Miyauchi S."/>
            <person name="Serrano A."/>
            <person name="Linde D."/>
            <person name="Babiker R."/>
            <person name="Drula E."/>
            <person name="Ayuso-Fernandez I."/>
            <person name="Pacheco R."/>
            <person name="Padilla G."/>
            <person name="Ferreira P."/>
            <person name="Barriuso J."/>
            <person name="Kellner H."/>
            <person name="Castanera R."/>
            <person name="Alfaro M."/>
            <person name="Ramirez L."/>
            <person name="Pisabarro A.G."/>
            <person name="Kuo A."/>
            <person name="Tritt A."/>
            <person name="Lipzen A."/>
            <person name="He G."/>
            <person name="Yan M."/>
            <person name="Ng V."/>
            <person name="Cullen D."/>
            <person name="Martin F."/>
            <person name="Rosso M.-N."/>
            <person name="Henrissat B."/>
            <person name="Hibbett D."/>
            <person name="Martinez A.T."/>
            <person name="Grigoriev I.V."/>
        </authorList>
    </citation>
    <scope>NUCLEOTIDE SEQUENCE</scope>
    <source>
        <strain evidence="1">MF-IS2</strain>
    </source>
</reference>
<protein>
    <submittedName>
        <fullName evidence="1">Uncharacterized protein</fullName>
    </submittedName>
</protein>
<name>A0A9P5X5H0_9AGAR</name>
<proteinExistence type="predicted"/>
<keyword evidence="2" id="KW-1185">Reference proteome</keyword>
<dbReference type="OrthoDB" id="3121349at2759"/>
<comment type="caution">
    <text evidence="1">The sequence shown here is derived from an EMBL/GenBank/DDBJ whole genome shotgun (WGS) entry which is preliminary data.</text>
</comment>
<sequence length="247" mass="28575">MSLESPFYAYVQDNEDQLHLFTFVCRDAADQWWTWIQVLEAEFNSKHGPTQDKGEIRRISPQFYVLGGSRAWGFHCAHSLLLEKGAKAIIEDKILESSHTQLIIPPSPRIDYLNGKAYYIRSRAQPEFFWNFDWDGNYLKLSNEAGPTTFIIERASTPFDQPPRENEDVLLENVEVTLMAIGPGSRKEVISDFGNFLRGCSYSVGKETPLRFKFRLLTKERGFKLNPKDKTIQFRQDGLGDRWELVD</sequence>
<organism evidence="1 2">
    <name type="scientific">Macrolepiota fuliginosa MF-IS2</name>
    <dbReference type="NCBI Taxonomy" id="1400762"/>
    <lineage>
        <taxon>Eukaryota</taxon>
        <taxon>Fungi</taxon>
        <taxon>Dikarya</taxon>
        <taxon>Basidiomycota</taxon>
        <taxon>Agaricomycotina</taxon>
        <taxon>Agaricomycetes</taxon>
        <taxon>Agaricomycetidae</taxon>
        <taxon>Agaricales</taxon>
        <taxon>Agaricineae</taxon>
        <taxon>Agaricaceae</taxon>
        <taxon>Macrolepiota</taxon>
    </lineage>
</organism>
<evidence type="ECO:0000313" key="1">
    <source>
        <dbReference type="EMBL" id="KAF9444853.1"/>
    </source>
</evidence>
<dbReference type="EMBL" id="MU151343">
    <property type="protein sequence ID" value="KAF9444853.1"/>
    <property type="molecule type" value="Genomic_DNA"/>
</dbReference>
<dbReference type="Proteomes" id="UP000807342">
    <property type="component" value="Unassembled WGS sequence"/>
</dbReference>